<dbReference type="Pfam" id="PF11185">
    <property type="entry name" value="DUF2971"/>
    <property type="match status" value="1"/>
</dbReference>
<dbReference type="InterPro" id="IPR021352">
    <property type="entry name" value="DUF2971"/>
</dbReference>
<accession>R4KDK7</accession>
<dbReference type="Proteomes" id="UP000013523">
    <property type="component" value="Chromosome"/>
</dbReference>
<evidence type="ECO:0008006" key="3">
    <source>
        <dbReference type="Google" id="ProtNLM"/>
    </source>
</evidence>
<evidence type="ECO:0000313" key="1">
    <source>
        <dbReference type="EMBL" id="AGK97705.1"/>
    </source>
</evidence>
<dbReference type="RefSeq" id="WP_015615999.1">
    <property type="nucleotide sequence ID" value="NC_021182.1"/>
</dbReference>
<reference evidence="1 2" key="1">
    <citation type="submission" date="2012-01" db="EMBL/GenBank/DDBJ databases">
        <title>Complete sequence of chromosome of Clostridium pasteurianum BC1.</title>
        <authorList>
            <consortium name="US DOE Joint Genome Institute"/>
            <person name="Lucas S."/>
            <person name="Han J."/>
            <person name="Lapidus A."/>
            <person name="Cheng J.-F."/>
            <person name="Goodwin L."/>
            <person name="Pitluck S."/>
            <person name="Peters L."/>
            <person name="Mikhailova N."/>
            <person name="Teshima H."/>
            <person name="Detter J.C."/>
            <person name="Han C."/>
            <person name="Tapia R."/>
            <person name="Land M."/>
            <person name="Hauser L."/>
            <person name="Kyrpides N."/>
            <person name="Ivanova N."/>
            <person name="Pagani I."/>
            <person name="Dunn J."/>
            <person name="Taghavi S."/>
            <person name="Francis A."/>
            <person name="van der Lelie D."/>
            <person name="Woyke T."/>
        </authorList>
    </citation>
    <scope>NUCLEOTIDE SEQUENCE [LARGE SCALE GENOMIC DNA]</scope>
    <source>
        <strain evidence="1 2">BC1</strain>
    </source>
</reference>
<dbReference type="EMBL" id="CP003261">
    <property type="protein sequence ID" value="AGK97705.1"/>
    <property type="molecule type" value="Genomic_DNA"/>
</dbReference>
<dbReference type="KEGG" id="cpas:Clopa_2867"/>
<protein>
    <recommendedName>
        <fullName evidence="3">DUF2971 domain-containing protein</fullName>
    </recommendedName>
</protein>
<dbReference type="HOGENOM" id="CLU_061528_1_0_9"/>
<evidence type="ECO:0000313" key="2">
    <source>
        <dbReference type="Proteomes" id="UP000013523"/>
    </source>
</evidence>
<proteinExistence type="predicted"/>
<dbReference type="AlphaFoldDB" id="R4KDK7"/>
<dbReference type="OrthoDB" id="3034312at2"/>
<organism evidence="1 2">
    <name type="scientific">Clostridium pasteurianum BC1</name>
    <dbReference type="NCBI Taxonomy" id="86416"/>
    <lineage>
        <taxon>Bacteria</taxon>
        <taxon>Bacillati</taxon>
        <taxon>Bacillota</taxon>
        <taxon>Clostridia</taxon>
        <taxon>Eubacteriales</taxon>
        <taxon>Clostridiaceae</taxon>
        <taxon>Clostridium</taxon>
    </lineage>
</organism>
<keyword evidence="2" id="KW-1185">Reference proteome</keyword>
<name>R4KDK7_CLOPA</name>
<dbReference type="PATRIC" id="fig|86416.3.peg.2853"/>
<dbReference type="eggNOG" id="ENOG5033EBY">
    <property type="taxonomic scope" value="Bacteria"/>
</dbReference>
<dbReference type="STRING" id="86416.Clopa_2867"/>
<sequence>MDNNSSDIIYHYCSTDTFMKIIENKTIRLSNIFKMNDPLEINYLLDDLDKKVLDFYKKNSYEFESLDLKDDIEISEEFLSTLISDIKEEIKELEYISYIACFSSSRKKDYLSQWRAYGNDGYGVALGFDNNVLHNIVKQVNEKNLNFIFGITKIGYSPNEKLNFIKDQLIRSIFRSLKNGARNQNYKNGNCSYKNIVLTDALHSISAILINAINYKNKDFKDEDEWRIYLTTFINGIYSESFCDFNEDIICGDYTFKNQRFRNDNNKLISYIDFCFGKTKIIKEIVIGPKSRIDKDDIDLRMFLRNNGFQVENIRLSEIKLNF</sequence>
<gene>
    <name evidence="1" type="ORF">Clopa_2867</name>
</gene>